<dbReference type="OrthoDB" id="9809206at2"/>
<dbReference type="GO" id="GO:0003700">
    <property type="term" value="F:DNA-binding transcription factor activity"/>
    <property type="evidence" value="ECO:0007669"/>
    <property type="project" value="TreeGrafter"/>
</dbReference>
<dbReference type="Pfam" id="PF00027">
    <property type="entry name" value="cNMP_binding"/>
    <property type="match status" value="1"/>
</dbReference>
<evidence type="ECO:0000313" key="3">
    <source>
        <dbReference type="Proteomes" id="UP000219621"/>
    </source>
</evidence>
<evidence type="ECO:0000259" key="1">
    <source>
        <dbReference type="PROSITE" id="PS50042"/>
    </source>
</evidence>
<name>A0A286G3N5_9PROT</name>
<feature type="domain" description="Cyclic nucleotide-binding" evidence="1">
    <location>
        <begin position="1"/>
        <end position="120"/>
    </location>
</feature>
<dbReference type="PANTHER" id="PTHR24567">
    <property type="entry name" value="CRP FAMILY TRANSCRIPTIONAL REGULATORY PROTEIN"/>
    <property type="match status" value="1"/>
</dbReference>
<sequence length="136" mass="14811">MSSIDRTTAGMFSDAEGGRLTVARGEVLFHEGDEAACAYIIETGLLEIARTMNGAQVILGAARPGEMVGEMALIDNSPRSATARALKDTTLLVVPREHFEFLLKDTNPVVRGLLERFVTIIRNVNDVNLRLTLGIR</sequence>
<dbReference type="InterPro" id="IPR018490">
    <property type="entry name" value="cNMP-bd_dom_sf"/>
</dbReference>
<dbReference type="PANTHER" id="PTHR24567:SF74">
    <property type="entry name" value="HTH-TYPE TRANSCRIPTIONAL REGULATOR ARCR"/>
    <property type="match status" value="1"/>
</dbReference>
<dbReference type="AlphaFoldDB" id="A0A286G3N5"/>
<accession>A0A286G3N5</accession>
<dbReference type="PRINTS" id="PR00103">
    <property type="entry name" value="CAMPKINASE"/>
</dbReference>
<dbReference type="SUPFAM" id="SSF51206">
    <property type="entry name" value="cAMP-binding domain-like"/>
    <property type="match status" value="1"/>
</dbReference>
<dbReference type="InterPro" id="IPR000595">
    <property type="entry name" value="cNMP-bd_dom"/>
</dbReference>
<dbReference type="InterPro" id="IPR050397">
    <property type="entry name" value="Env_Response_Regulators"/>
</dbReference>
<organism evidence="2 3">
    <name type="scientific">Caenispirillum bisanense</name>
    <dbReference type="NCBI Taxonomy" id="414052"/>
    <lineage>
        <taxon>Bacteria</taxon>
        <taxon>Pseudomonadati</taxon>
        <taxon>Pseudomonadota</taxon>
        <taxon>Alphaproteobacteria</taxon>
        <taxon>Rhodospirillales</taxon>
        <taxon>Novispirillaceae</taxon>
        <taxon>Caenispirillum</taxon>
    </lineage>
</organism>
<dbReference type="PROSITE" id="PS50042">
    <property type="entry name" value="CNMP_BINDING_3"/>
    <property type="match status" value="1"/>
</dbReference>
<protein>
    <submittedName>
        <fullName evidence="2">Cyclic nucleotide-binding domain-containing protein</fullName>
    </submittedName>
</protein>
<dbReference type="InterPro" id="IPR018488">
    <property type="entry name" value="cNMP-bd_CS"/>
</dbReference>
<dbReference type="PROSITE" id="PS00889">
    <property type="entry name" value="CNMP_BINDING_2"/>
    <property type="match status" value="1"/>
</dbReference>
<proteinExistence type="predicted"/>
<dbReference type="GO" id="GO:0005829">
    <property type="term" value="C:cytosol"/>
    <property type="evidence" value="ECO:0007669"/>
    <property type="project" value="TreeGrafter"/>
</dbReference>
<reference evidence="2 3" key="1">
    <citation type="submission" date="2017-09" db="EMBL/GenBank/DDBJ databases">
        <authorList>
            <person name="Ehlers B."/>
            <person name="Leendertz F.H."/>
        </authorList>
    </citation>
    <scope>NUCLEOTIDE SEQUENCE [LARGE SCALE GENOMIC DNA]</scope>
    <source>
        <strain evidence="2 3">USBA 140</strain>
    </source>
</reference>
<dbReference type="SMART" id="SM00100">
    <property type="entry name" value="cNMP"/>
    <property type="match status" value="1"/>
</dbReference>
<dbReference type="Gene3D" id="2.60.120.10">
    <property type="entry name" value="Jelly Rolls"/>
    <property type="match status" value="1"/>
</dbReference>
<evidence type="ECO:0000313" key="2">
    <source>
        <dbReference type="EMBL" id="SOD89749.1"/>
    </source>
</evidence>
<dbReference type="CDD" id="cd00038">
    <property type="entry name" value="CAP_ED"/>
    <property type="match status" value="1"/>
</dbReference>
<dbReference type="RefSeq" id="WP_097277218.1">
    <property type="nucleotide sequence ID" value="NZ_OCNJ01000001.1"/>
</dbReference>
<dbReference type="InterPro" id="IPR014710">
    <property type="entry name" value="RmlC-like_jellyroll"/>
</dbReference>
<dbReference type="Proteomes" id="UP000219621">
    <property type="component" value="Unassembled WGS sequence"/>
</dbReference>
<dbReference type="EMBL" id="OCNJ01000001">
    <property type="protein sequence ID" value="SOD89749.1"/>
    <property type="molecule type" value="Genomic_DNA"/>
</dbReference>
<keyword evidence="3" id="KW-1185">Reference proteome</keyword>
<gene>
    <name evidence="2" type="ORF">SAMN05421508_101322</name>
</gene>